<evidence type="ECO:0000313" key="2">
    <source>
        <dbReference type="Proteomes" id="UP000182958"/>
    </source>
</evidence>
<accession>A0A1K1NKR9</accession>
<gene>
    <name evidence="1" type="ORF">SAMN02910323_1464</name>
</gene>
<protein>
    <submittedName>
        <fullName evidence="1">Uncharacterized protein</fullName>
    </submittedName>
</protein>
<dbReference type="AlphaFoldDB" id="A0A1K1NKR9"/>
<dbReference type="RefSeq" id="WP_072306103.1">
    <property type="nucleotide sequence ID" value="NZ_FPJA01000006.1"/>
</dbReference>
<organism evidence="1 2">
    <name type="scientific">Selenomonas ruminantium</name>
    <dbReference type="NCBI Taxonomy" id="971"/>
    <lineage>
        <taxon>Bacteria</taxon>
        <taxon>Bacillati</taxon>
        <taxon>Bacillota</taxon>
        <taxon>Negativicutes</taxon>
        <taxon>Selenomonadales</taxon>
        <taxon>Selenomonadaceae</taxon>
        <taxon>Selenomonas</taxon>
    </lineage>
</organism>
<dbReference type="EMBL" id="FPJA01000006">
    <property type="protein sequence ID" value="SFW36074.1"/>
    <property type="molecule type" value="Genomic_DNA"/>
</dbReference>
<dbReference type="Proteomes" id="UP000182958">
    <property type="component" value="Unassembled WGS sequence"/>
</dbReference>
<proteinExistence type="predicted"/>
<reference evidence="2" key="1">
    <citation type="submission" date="2016-11" db="EMBL/GenBank/DDBJ databases">
        <authorList>
            <person name="Varghese N."/>
            <person name="Submissions S."/>
        </authorList>
    </citation>
    <scope>NUCLEOTIDE SEQUENCE [LARGE SCALE GENOMIC DNA]</scope>
    <source>
        <strain evidence="2">C3</strain>
    </source>
</reference>
<name>A0A1K1NKR9_SELRU</name>
<sequence>MSIEAKEAKLVSNWRKLRRYAGQFGTADDIVSAARQDLVTAFGCMTEADDLAGKAVLVRAAASFGAEMPEKATAPDWELGSLLAGQLDVPGQEQLHYEAEEVALAFLHVLREAAQAALSCSVTAVAMYDKGNALLQAAEAAFAAEGLEVSFRALSMPSSVQWQRDVQHVSEQWPELKIQQSSGMMETELPASETSVPAEPETDWGSLYLHESKDLESGLVERCHRAGLHLTEEAVHVLHYSAGMAFTEPGIKDGRLVMFLFGRAVRHQAERLQGGAGAIDELVASDWESAFAGIGI</sequence>
<keyword evidence="2" id="KW-1185">Reference proteome</keyword>
<evidence type="ECO:0000313" key="1">
    <source>
        <dbReference type="EMBL" id="SFW36074.1"/>
    </source>
</evidence>